<dbReference type="SMART" id="SM00382">
    <property type="entry name" value="AAA"/>
    <property type="match status" value="1"/>
</dbReference>
<dbReference type="Pfam" id="PF00005">
    <property type="entry name" value="ABC_tran"/>
    <property type="match status" value="2"/>
</dbReference>
<evidence type="ECO:0000313" key="7">
    <source>
        <dbReference type="Proteomes" id="UP000199701"/>
    </source>
</evidence>
<dbReference type="GO" id="GO:0005524">
    <property type="term" value="F:ATP binding"/>
    <property type="evidence" value="ECO:0007669"/>
    <property type="project" value="UniProtKB-KW"/>
</dbReference>
<evidence type="ECO:0000259" key="5">
    <source>
        <dbReference type="PROSITE" id="PS50893"/>
    </source>
</evidence>
<dbReference type="SUPFAM" id="SSF52540">
    <property type="entry name" value="P-loop containing nucleoside triphosphate hydrolases"/>
    <property type="match status" value="2"/>
</dbReference>
<accession>A0A1I0NE11</accession>
<proteinExistence type="predicted"/>
<feature type="domain" description="ABC transporter" evidence="5">
    <location>
        <begin position="258"/>
        <end position="497"/>
    </location>
</feature>
<evidence type="ECO:0000313" key="6">
    <source>
        <dbReference type="EMBL" id="SEV99338.1"/>
    </source>
</evidence>
<dbReference type="STRING" id="99656.SAMN05421659_10321"/>
<evidence type="ECO:0000256" key="4">
    <source>
        <dbReference type="ARBA" id="ARBA00022840"/>
    </source>
</evidence>
<dbReference type="AlphaFoldDB" id="A0A1I0NE11"/>
<dbReference type="Gene3D" id="3.40.50.300">
    <property type="entry name" value="P-loop containing nucleotide triphosphate hydrolases"/>
    <property type="match status" value="2"/>
</dbReference>
<name>A0A1I0NE11_9FIRM</name>
<dbReference type="InterPro" id="IPR017871">
    <property type="entry name" value="ABC_transporter-like_CS"/>
</dbReference>
<keyword evidence="1" id="KW-0813">Transport</keyword>
<protein>
    <submittedName>
        <fullName evidence="6">Ribose transport system ATP-binding protein</fullName>
    </submittedName>
</protein>
<gene>
    <name evidence="6" type="ORF">SAMN05421659_10321</name>
</gene>
<dbReference type="InterPro" id="IPR027417">
    <property type="entry name" value="P-loop_NTPase"/>
</dbReference>
<organism evidence="6 7">
    <name type="scientific">[Clostridium] fimetarium</name>
    <dbReference type="NCBI Taxonomy" id="99656"/>
    <lineage>
        <taxon>Bacteria</taxon>
        <taxon>Bacillati</taxon>
        <taxon>Bacillota</taxon>
        <taxon>Clostridia</taxon>
        <taxon>Lachnospirales</taxon>
        <taxon>Lachnospiraceae</taxon>
    </lineage>
</organism>
<dbReference type="PROSITE" id="PS50893">
    <property type="entry name" value="ABC_TRANSPORTER_2"/>
    <property type="match status" value="2"/>
</dbReference>
<dbReference type="GO" id="GO:0016887">
    <property type="term" value="F:ATP hydrolysis activity"/>
    <property type="evidence" value="ECO:0007669"/>
    <property type="project" value="InterPro"/>
</dbReference>
<dbReference type="PANTHER" id="PTHR43790">
    <property type="entry name" value="CARBOHYDRATE TRANSPORT ATP-BINDING PROTEIN MG119-RELATED"/>
    <property type="match status" value="1"/>
</dbReference>
<dbReference type="Proteomes" id="UP000199701">
    <property type="component" value="Unassembled WGS sequence"/>
</dbReference>
<dbReference type="InterPro" id="IPR003593">
    <property type="entry name" value="AAA+_ATPase"/>
</dbReference>
<dbReference type="PANTHER" id="PTHR43790:SF9">
    <property type="entry name" value="GALACTOFURANOSE TRANSPORTER ATP-BINDING PROTEIN YTFR"/>
    <property type="match status" value="1"/>
</dbReference>
<evidence type="ECO:0000256" key="3">
    <source>
        <dbReference type="ARBA" id="ARBA00022741"/>
    </source>
</evidence>
<dbReference type="EMBL" id="FOJI01000003">
    <property type="protein sequence ID" value="SEV99338.1"/>
    <property type="molecule type" value="Genomic_DNA"/>
</dbReference>
<dbReference type="InterPro" id="IPR003439">
    <property type="entry name" value="ABC_transporter-like_ATP-bd"/>
</dbReference>
<feature type="domain" description="ABC transporter" evidence="5">
    <location>
        <begin position="7"/>
        <end position="245"/>
    </location>
</feature>
<dbReference type="InterPro" id="IPR050107">
    <property type="entry name" value="ABC_carbohydrate_import_ATPase"/>
</dbReference>
<sequence>MEMDIILETKGITKTFGPTVALKNVSISIRSGEIRGLIGENGSGKSTLTSIIAGMQEADSGEMYYLGNAYNPKSMIEGQKNGISMILQEAGTISNISVAQNIFLGNERKFTKLGIVNRKQMIKEAQSRIDSFEISSIKASDRINTYGFEDRKLLEIVRVVNDDTEILIVDETTTALSHEGRELLYKLIRKMASEGKAVIFISHDLDELLEVCDVLTVLRDGEIVGELSKEEMNVSIIRKMMVGRDIGDKYYRTDYNGSFGDEVTLSLNNVSYGPLKNFNIELHKGEILGIGGLSGSGMHDVGRIAFGIDKPMYGTVNSLKGKVLNSRKAIQHGMAYISKDRDTDALILQGSVKDNLVLPSLPYLEKIFLISPFKEKKLVMEEIKKLSIKTNHMSQDVNQLSGGNKQKVSFGKWTAMNSQVLIMDCPTRGVDIGVKQAMYQLIETMKKEGKSILLISEELSELIGMCDRIAIMKDFEVKKEFIRSAELSDSDIIEYMI</sequence>
<dbReference type="CDD" id="cd03216">
    <property type="entry name" value="ABC_Carb_Monos_I"/>
    <property type="match status" value="1"/>
</dbReference>
<reference evidence="6 7" key="1">
    <citation type="submission" date="2016-10" db="EMBL/GenBank/DDBJ databases">
        <authorList>
            <person name="de Groot N.N."/>
        </authorList>
    </citation>
    <scope>NUCLEOTIDE SEQUENCE [LARGE SCALE GENOMIC DNA]</scope>
    <source>
        <strain evidence="6 7">DSM 9179</strain>
    </source>
</reference>
<evidence type="ECO:0000256" key="2">
    <source>
        <dbReference type="ARBA" id="ARBA00022737"/>
    </source>
</evidence>
<evidence type="ECO:0000256" key="1">
    <source>
        <dbReference type="ARBA" id="ARBA00022448"/>
    </source>
</evidence>
<keyword evidence="3" id="KW-0547">Nucleotide-binding</keyword>
<keyword evidence="7" id="KW-1185">Reference proteome</keyword>
<dbReference type="PROSITE" id="PS00211">
    <property type="entry name" value="ABC_TRANSPORTER_1"/>
    <property type="match status" value="1"/>
</dbReference>
<keyword evidence="2" id="KW-0677">Repeat</keyword>
<keyword evidence="4 6" id="KW-0067">ATP-binding</keyword>